<dbReference type="HAMAP" id="MF_00222">
    <property type="entry name" value="Shikimate_DH_AroE"/>
    <property type="match status" value="1"/>
</dbReference>
<dbReference type="InterPro" id="IPR041121">
    <property type="entry name" value="SDH_C"/>
</dbReference>
<evidence type="ECO:0000256" key="3">
    <source>
        <dbReference type="ARBA" id="ARBA00022857"/>
    </source>
</evidence>
<dbReference type="Pfam" id="PF18317">
    <property type="entry name" value="SDH_C"/>
    <property type="match status" value="1"/>
</dbReference>
<reference evidence="9" key="1">
    <citation type="journal article" date="2015" name="Proc. Natl. Acad. Sci. U.S.A.">
        <title>Networks of energetic and metabolic interactions define dynamics in microbial communities.</title>
        <authorList>
            <person name="Embree M."/>
            <person name="Liu J.K."/>
            <person name="Al-Bassam M.M."/>
            <person name="Zengler K."/>
        </authorList>
    </citation>
    <scope>NUCLEOTIDE SEQUENCE</scope>
</reference>
<dbReference type="PANTHER" id="PTHR21089">
    <property type="entry name" value="SHIKIMATE DEHYDROGENASE"/>
    <property type="match status" value="1"/>
</dbReference>
<dbReference type="InterPro" id="IPR046346">
    <property type="entry name" value="Aminoacid_DH-like_N_sf"/>
</dbReference>
<dbReference type="InterPro" id="IPR011342">
    <property type="entry name" value="Shikimate_DH"/>
</dbReference>
<dbReference type="GO" id="GO:0050661">
    <property type="term" value="F:NADP binding"/>
    <property type="evidence" value="ECO:0007669"/>
    <property type="project" value="InterPro"/>
</dbReference>
<proteinExistence type="inferred from homology"/>
<dbReference type="CDD" id="cd01065">
    <property type="entry name" value="NAD_bind_Shikimate_DH"/>
    <property type="match status" value="1"/>
</dbReference>
<protein>
    <recommendedName>
        <fullName evidence="1">shikimate dehydrogenase (NADP(+))</fullName>
        <ecNumber evidence="1">1.1.1.25</ecNumber>
    </recommendedName>
</protein>
<name>A0A0W8FB96_9ZZZZ</name>
<dbReference type="Gene3D" id="3.40.50.720">
    <property type="entry name" value="NAD(P)-binding Rossmann-like Domain"/>
    <property type="match status" value="1"/>
</dbReference>
<dbReference type="InterPro" id="IPR022893">
    <property type="entry name" value="Shikimate_DH_fam"/>
</dbReference>
<keyword evidence="3" id="KW-0521">NADP</keyword>
<keyword evidence="4 9" id="KW-0560">Oxidoreductase</keyword>
<evidence type="ECO:0000256" key="2">
    <source>
        <dbReference type="ARBA" id="ARBA00022605"/>
    </source>
</evidence>
<evidence type="ECO:0000256" key="5">
    <source>
        <dbReference type="ARBA" id="ARBA00023141"/>
    </source>
</evidence>
<dbReference type="InterPro" id="IPR036291">
    <property type="entry name" value="NAD(P)-bd_dom_sf"/>
</dbReference>
<feature type="domain" description="Quinate/shikimate 5-dehydrogenase/glutamyl-tRNA reductase" evidence="6">
    <location>
        <begin position="124"/>
        <end position="195"/>
    </location>
</feature>
<dbReference type="GO" id="GO:0009073">
    <property type="term" value="P:aromatic amino acid family biosynthetic process"/>
    <property type="evidence" value="ECO:0007669"/>
    <property type="project" value="UniProtKB-KW"/>
</dbReference>
<evidence type="ECO:0000259" key="8">
    <source>
        <dbReference type="Pfam" id="PF18317"/>
    </source>
</evidence>
<gene>
    <name evidence="9" type="ORF">ASZ90_012207</name>
</gene>
<accession>A0A0W8FB96</accession>
<evidence type="ECO:0000259" key="6">
    <source>
        <dbReference type="Pfam" id="PF01488"/>
    </source>
</evidence>
<keyword evidence="2" id="KW-0028">Amino-acid biosynthesis</keyword>
<dbReference type="PANTHER" id="PTHR21089:SF1">
    <property type="entry name" value="BIFUNCTIONAL 3-DEHYDROQUINATE DEHYDRATASE_SHIKIMATE DEHYDROGENASE, CHLOROPLASTIC"/>
    <property type="match status" value="1"/>
</dbReference>
<feature type="domain" description="SDH C-terminal" evidence="8">
    <location>
        <begin position="245"/>
        <end position="272"/>
    </location>
</feature>
<dbReference type="Pfam" id="PF08501">
    <property type="entry name" value="Shikimate_dh_N"/>
    <property type="match status" value="1"/>
</dbReference>
<dbReference type="UniPathway" id="UPA00053">
    <property type="reaction ID" value="UER00087"/>
</dbReference>
<comment type="caution">
    <text evidence="9">The sequence shown here is derived from an EMBL/GenBank/DDBJ whole genome shotgun (WGS) entry which is preliminary data.</text>
</comment>
<keyword evidence="5" id="KW-0057">Aromatic amino acid biosynthesis</keyword>
<dbReference type="NCBIfam" id="TIGR00507">
    <property type="entry name" value="aroE"/>
    <property type="match status" value="1"/>
</dbReference>
<dbReference type="EC" id="1.1.1.25" evidence="1"/>
<evidence type="ECO:0000259" key="7">
    <source>
        <dbReference type="Pfam" id="PF08501"/>
    </source>
</evidence>
<dbReference type="InterPro" id="IPR006151">
    <property type="entry name" value="Shikm_DH/Glu-tRNA_Rdtase"/>
</dbReference>
<organism evidence="9">
    <name type="scientific">hydrocarbon metagenome</name>
    <dbReference type="NCBI Taxonomy" id="938273"/>
    <lineage>
        <taxon>unclassified sequences</taxon>
        <taxon>metagenomes</taxon>
        <taxon>ecological metagenomes</taxon>
    </lineage>
</organism>
<dbReference type="Pfam" id="PF01488">
    <property type="entry name" value="Shikimate_DH"/>
    <property type="match status" value="1"/>
</dbReference>
<dbReference type="SUPFAM" id="SSF51735">
    <property type="entry name" value="NAD(P)-binding Rossmann-fold domains"/>
    <property type="match status" value="1"/>
</dbReference>
<dbReference type="Gene3D" id="3.40.50.10860">
    <property type="entry name" value="Leucine Dehydrogenase, chain A, domain 1"/>
    <property type="match status" value="1"/>
</dbReference>
<sequence>MKIFGIFGDPIEHSLSPAMQNAAFRALGMDGCYHAFRVSRSRLKDAVIGADAMGFGGLNLTIPLKEEALSLDFLEADDLARAIGAVNTISFSGEAGEEKGKNRIQGYNTDGWGALSALQDAGVKVKGSRVLLIGAGGAARAIAYALDREGAEVSIANRNLKRAHELAASVGGISYCLCDLEPLVRQADVIINATSVGMREGDGRIIDSRLLKSHHVVFDIVYNRETELLWDARSIGAAAIDGVMMLVYQGARAFEIWTGRKAPADVMERAVRESLEERRQRKSR</sequence>
<evidence type="ECO:0000313" key="9">
    <source>
        <dbReference type="EMBL" id="KUG18081.1"/>
    </source>
</evidence>
<evidence type="ECO:0000256" key="1">
    <source>
        <dbReference type="ARBA" id="ARBA00012962"/>
    </source>
</evidence>
<dbReference type="InterPro" id="IPR013708">
    <property type="entry name" value="Shikimate_DH-bd_N"/>
</dbReference>
<dbReference type="GO" id="GO:0004764">
    <property type="term" value="F:shikimate 3-dehydrogenase (NADP+) activity"/>
    <property type="evidence" value="ECO:0007669"/>
    <property type="project" value="UniProtKB-EC"/>
</dbReference>
<dbReference type="GO" id="GO:0019632">
    <property type="term" value="P:shikimate metabolic process"/>
    <property type="evidence" value="ECO:0007669"/>
    <property type="project" value="InterPro"/>
</dbReference>
<dbReference type="SUPFAM" id="SSF53223">
    <property type="entry name" value="Aminoacid dehydrogenase-like, N-terminal domain"/>
    <property type="match status" value="1"/>
</dbReference>
<dbReference type="GO" id="GO:0009423">
    <property type="term" value="P:chorismate biosynthetic process"/>
    <property type="evidence" value="ECO:0007669"/>
    <property type="project" value="UniProtKB-UniPathway"/>
</dbReference>
<evidence type="ECO:0000256" key="4">
    <source>
        <dbReference type="ARBA" id="ARBA00023002"/>
    </source>
</evidence>
<feature type="domain" description="Shikimate dehydrogenase substrate binding N-terminal" evidence="7">
    <location>
        <begin position="6"/>
        <end position="89"/>
    </location>
</feature>
<dbReference type="AlphaFoldDB" id="A0A0W8FB96"/>
<dbReference type="GO" id="GO:0008652">
    <property type="term" value="P:amino acid biosynthetic process"/>
    <property type="evidence" value="ECO:0007669"/>
    <property type="project" value="UniProtKB-KW"/>
</dbReference>
<dbReference type="EMBL" id="LNQE01001403">
    <property type="protein sequence ID" value="KUG18081.1"/>
    <property type="molecule type" value="Genomic_DNA"/>
</dbReference>